<keyword evidence="1" id="KW-0695">RNA-directed DNA polymerase</keyword>
<organism evidence="1 2">
    <name type="scientific">Colletotrichum limetticola</name>
    <dbReference type="NCBI Taxonomy" id="1209924"/>
    <lineage>
        <taxon>Eukaryota</taxon>
        <taxon>Fungi</taxon>
        <taxon>Dikarya</taxon>
        <taxon>Ascomycota</taxon>
        <taxon>Pezizomycotina</taxon>
        <taxon>Sordariomycetes</taxon>
        <taxon>Hypocreomycetidae</taxon>
        <taxon>Glomerellales</taxon>
        <taxon>Glomerellaceae</taxon>
        <taxon>Colletotrichum</taxon>
        <taxon>Colletotrichum acutatum species complex</taxon>
    </lineage>
</organism>
<keyword evidence="1" id="KW-0548">Nucleotidyltransferase</keyword>
<reference evidence="1" key="1">
    <citation type="submission" date="2023-04" db="EMBL/GenBank/DDBJ databases">
        <title>Colletotrichum limetticola genome sequence.</title>
        <authorList>
            <person name="Baroncelli R."/>
        </authorList>
    </citation>
    <scope>NUCLEOTIDE SEQUENCE</scope>
    <source>
        <strain evidence="1">KLA-Anderson</strain>
    </source>
</reference>
<keyword evidence="2" id="KW-1185">Reference proteome</keyword>
<sequence length="99" mass="10926">MGLPLHYGKKCNEWRLLQPQYLPGSQHQIVVQSKAEAAKSFEAWLKTVPESHMLVFSDGSRATNGAVGYGFVIYRDSKRIAQGCGRLGLAEVFDAEVEG</sequence>
<dbReference type="Proteomes" id="UP001169217">
    <property type="component" value="Unassembled WGS sequence"/>
</dbReference>
<protein>
    <submittedName>
        <fullName evidence="1">Reverse transcriptase RNaseH</fullName>
    </submittedName>
</protein>
<proteinExistence type="predicted"/>
<evidence type="ECO:0000313" key="2">
    <source>
        <dbReference type="Proteomes" id="UP001169217"/>
    </source>
</evidence>
<feature type="non-terminal residue" evidence="1">
    <location>
        <position position="99"/>
    </location>
</feature>
<dbReference type="GO" id="GO:0003964">
    <property type="term" value="F:RNA-directed DNA polymerase activity"/>
    <property type="evidence" value="ECO:0007669"/>
    <property type="project" value="UniProtKB-KW"/>
</dbReference>
<name>A0ABQ9P6G5_9PEZI</name>
<comment type="caution">
    <text evidence="1">The sequence shown here is derived from an EMBL/GenBank/DDBJ whole genome shotgun (WGS) entry which is preliminary data.</text>
</comment>
<evidence type="ECO:0000313" key="1">
    <source>
        <dbReference type="EMBL" id="KAK0367633.1"/>
    </source>
</evidence>
<keyword evidence="1" id="KW-0808">Transferase</keyword>
<dbReference type="EMBL" id="JARUPT010001200">
    <property type="protein sequence ID" value="KAK0367633.1"/>
    <property type="molecule type" value="Genomic_DNA"/>
</dbReference>
<gene>
    <name evidence="1" type="ORF">CLIM01_15011</name>
</gene>
<accession>A0ABQ9P6G5</accession>